<evidence type="ECO:0000256" key="1">
    <source>
        <dbReference type="ARBA" id="ARBA00007472"/>
    </source>
</evidence>
<dbReference type="EMBL" id="JAGPXC010000001">
    <property type="protein sequence ID" value="KAH6660431.1"/>
    <property type="molecule type" value="Genomic_DNA"/>
</dbReference>
<feature type="compositionally biased region" description="Basic and acidic residues" evidence="12">
    <location>
        <begin position="73"/>
        <end position="100"/>
    </location>
</feature>
<keyword evidence="7 10" id="KW-0496">Mitochondrion</keyword>
<comment type="function">
    <text evidence="9">Required for the maintenance of the structure of the mitochondrial inner membrane. Involved in mitochondrial morphology. Causes growth arrest when highly overexpressed.</text>
</comment>
<evidence type="ECO:0000256" key="5">
    <source>
        <dbReference type="ARBA" id="ARBA00022989"/>
    </source>
</evidence>
<evidence type="ECO:0000256" key="10">
    <source>
        <dbReference type="RuleBase" id="RU364128"/>
    </source>
</evidence>
<dbReference type="AlphaFoldDB" id="A0A9P8UXN0"/>
<reference evidence="13" key="1">
    <citation type="journal article" date="2021" name="Nat. Commun.">
        <title>Genetic determinants of endophytism in the Arabidopsis root mycobiome.</title>
        <authorList>
            <person name="Mesny F."/>
            <person name="Miyauchi S."/>
            <person name="Thiergart T."/>
            <person name="Pickel B."/>
            <person name="Atanasova L."/>
            <person name="Karlsson M."/>
            <person name="Huettel B."/>
            <person name="Barry K.W."/>
            <person name="Haridas S."/>
            <person name="Chen C."/>
            <person name="Bauer D."/>
            <person name="Andreopoulos W."/>
            <person name="Pangilinan J."/>
            <person name="LaButti K."/>
            <person name="Riley R."/>
            <person name="Lipzen A."/>
            <person name="Clum A."/>
            <person name="Drula E."/>
            <person name="Henrissat B."/>
            <person name="Kohler A."/>
            <person name="Grigoriev I.V."/>
            <person name="Martin F.M."/>
            <person name="Hacquard S."/>
        </authorList>
    </citation>
    <scope>NUCLEOTIDE SEQUENCE</scope>
    <source>
        <strain evidence="13">MPI-SDFR-AT-0073</strain>
    </source>
</reference>
<evidence type="ECO:0000256" key="6">
    <source>
        <dbReference type="ARBA" id="ARBA00023054"/>
    </source>
</evidence>
<evidence type="ECO:0000313" key="13">
    <source>
        <dbReference type="EMBL" id="KAH6660431.1"/>
    </source>
</evidence>
<dbReference type="InterPro" id="IPR008839">
    <property type="entry name" value="MDM33_fungi"/>
</dbReference>
<gene>
    <name evidence="13" type="ORF">BKA67DRAFT_530526</name>
</gene>
<comment type="similarity">
    <text evidence="1 10">Belongs to the SHE9 family.</text>
</comment>
<feature type="transmembrane region" description="Helical" evidence="10">
    <location>
        <begin position="308"/>
        <end position="328"/>
    </location>
</feature>
<evidence type="ECO:0000313" key="14">
    <source>
        <dbReference type="Proteomes" id="UP000758603"/>
    </source>
</evidence>
<dbReference type="Proteomes" id="UP000758603">
    <property type="component" value="Unassembled WGS sequence"/>
</dbReference>
<organism evidence="13 14">
    <name type="scientific">Truncatella angustata</name>
    <dbReference type="NCBI Taxonomy" id="152316"/>
    <lineage>
        <taxon>Eukaryota</taxon>
        <taxon>Fungi</taxon>
        <taxon>Dikarya</taxon>
        <taxon>Ascomycota</taxon>
        <taxon>Pezizomycotina</taxon>
        <taxon>Sordariomycetes</taxon>
        <taxon>Xylariomycetidae</taxon>
        <taxon>Amphisphaeriales</taxon>
        <taxon>Sporocadaceae</taxon>
        <taxon>Truncatella</taxon>
    </lineage>
</organism>
<feature type="region of interest" description="Disordered" evidence="12">
    <location>
        <begin position="66"/>
        <end position="156"/>
    </location>
</feature>
<proteinExistence type="inferred from homology"/>
<evidence type="ECO:0000256" key="8">
    <source>
        <dbReference type="ARBA" id="ARBA00023136"/>
    </source>
</evidence>
<feature type="coiled-coil region" evidence="11">
    <location>
        <begin position="189"/>
        <end position="216"/>
    </location>
</feature>
<keyword evidence="8 10" id="KW-0472">Membrane</keyword>
<evidence type="ECO:0000256" key="7">
    <source>
        <dbReference type="ARBA" id="ARBA00023128"/>
    </source>
</evidence>
<keyword evidence="2 10" id="KW-0812">Transmembrane</keyword>
<keyword evidence="5 10" id="KW-1133">Transmembrane helix</keyword>
<dbReference type="OrthoDB" id="5595506at2759"/>
<feature type="compositionally biased region" description="Polar residues" evidence="12">
    <location>
        <begin position="102"/>
        <end position="114"/>
    </location>
</feature>
<comment type="caution">
    <text evidence="13">The sequence shown here is derived from an EMBL/GenBank/DDBJ whole genome shotgun (WGS) entry which is preliminary data.</text>
</comment>
<keyword evidence="6 11" id="KW-0175">Coiled coil</keyword>
<feature type="transmembrane region" description="Helical" evidence="10">
    <location>
        <begin position="469"/>
        <end position="492"/>
    </location>
</feature>
<dbReference type="GO" id="GO:0005743">
    <property type="term" value="C:mitochondrial inner membrane"/>
    <property type="evidence" value="ECO:0007669"/>
    <property type="project" value="UniProtKB-SubCell"/>
</dbReference>
<feature type="coiled-coil region" evidence="11">
    <location>
        <begin position="256"/>
        <end position="290"/>
    </location>
</feature>
<dbReference type="PANTHER" id="PTHR31961">
    <property type="entry name" value="SENSITIVE TO HIGH EXPRESSION PROTEIN 9, MITOCHONDRIAL"/>
    <property type="match status" value="1"/>
</dbReference>
<dbReference type="GO" id="GO:0007007">
    <property type="term" value="P:inner mitochondrial membrane organization"/>
    <property type="evidence" value="ECO:0007669"/>
    <property type="project" value="TreeGrafter"/>
</dbReference>
<accession>A0A9P8UXN0</accession>
<keyword evidence="4 10" id="KW-0809">Transit peptide</keyword>
<dbReference type="Pfam" id="PF05546">
    <property type="entry name" value="She9_MDM33"/>
    <property type="match status" value="1"/>
</dbReference>
<name>A0A9P8UXN0_9PEZI</name>
<dbReference type="RefSeq" id="XP_045964562.1">
    <property type="nucleotide sequence ID" value="XM_046099257.1"/>
</dbReference>
<sequence>MPPSGILRPILGASSRLLRGQCFNDTASASPRRLAAAAFRASAAKSPVCPSCSVYVGRQLRFYSAKPPSEPPNFDHLRPEEKLDQHPNFDHLRPVEERPAEPTSSTSRSESGPTINLPPPDSTPETSTKPSPADSNPQDATADPSSLPSHSESQRSEISAAFSSFMDRMQTQLFQASQRINDLTGYSGIETLKNQISNLESALTQAQENLHSSRNAYKVSVSERSSSQREVTTLLARQKSWTPADFERFTALYRTDYELEAAVARHASELEEAEREAERLSRELSAGILARYHEEQIWSDKIRRMSTWGTWGLMGVNILLFFMFQFGAEPWRRARLVKGFEEKVQEALERERLKEKAERIEVLGAFFGQSQTANGSPAAATVPDESAQAAAVAEAIPAENMGSAVEKNSGEVKSEVPTEVSVIAEDIPAAAEGKPSSTWQEVLTSTAWWKDTWADLTSEKEVSIRMRDVSLLVLEGTAAGAAIASTIAIFFLRRT</sequence>
<dbReference type="GeneID" id="70128149"/>
<evidence type="ECO:0000256" key="2">
    <source>
        <dbReference type="ARBA" id="ARBA00022692"/>
    </source>
</evidence>
<protein>
    <recommendedName>
        <fullName evidence="10">Sensitive to high expression protein 9, mitochondrial</fullName>
    </recommendedName>
</protein>
<comment type="subunit">
    <text evidence="10">Homooligomer.</text>
</comment>
<evidence type="ECO:0000256" key="4">
    <source>
        <dbReference type="ARBA" id="ARBA00022946"/>
    </source>
</evidence>
<dbReference type="PANTHER" id="PTHR31961:SF3">
    <property type="entry name" value="SENSITIVE TO HIGH EXPRESSION PROTEIN 9, MITOCHONDRIAL"/>
    <property type="match status" value="1"/>
</dbReference>
<evidence type="ECO:0000256" key="3">
    <source>
        <dbReference type="ARBA" id="ARBA00022792"/>
    </source>
</evidence>
<keyword evidence="14" id="KW-1185">Reference proteome</keyword>
<evidence type="ECO:0000256" key="11">
    <source>
        <dbReference type="SAM" id="Coils"/>
    </source>
</evidence>
<feature type="compositionally biased region" description="Polar residues" evidence="12">
    <location>
        <begin position="123"/>
        <end position="151"/>
    </location>
</feature>
<evidence type="ECO:0000256" key="12">
    <source>
        <dbReference type="SAM" id="MobiDB-lite"/>
    </source>
</evidence>
<comment type="subcellular location">
    <subcellularLocation>
        <location evidence="10">Mitochondrion inner membrane</location>
        <topology evidence="10">Multi-pass membrane protein</topology>
    </subcellularLocation>
</comment>
<evidence type="ECO:0000256" key="9">
    <source>
        <dbReference type="ARBA" id="ARBA00024807"/>
    </source>
</evidence>
<keyword evidence="3 10" id="KW-0999">Mitochondrion inner membrane</keyword>